<dbReference type="PANTHER" id="PTHR34814">
    <property type="entry name" value="NITROSOGUANIDINE RESISTANCE PROTEIN SNG1"/>
    <property type="match status" value="1"/>
</dbReference>
<dbReference type="EMBL" id="KZ824625">
    <property type="protein sequence ID" value="RAK81371.1"/>
    <property type="molecule type" value="Genomic_DNA"/>
</dbReference>
<evidence type="ECO:0000259" key="1">
    <source>
        <dbReference type="Pfam" id="PF12051"/>
    </source>
</evidence>
<sequence length="361" mass="40574">MAEAHKEPVGFFEPRIKDVKCRVYHQWARIVLLLCIFRVPQKMHNLTVWVIDFDGQEETRHDVREDPIVGPAMMKFTHSKASVTTGLAYTNQSPADFNYDPQALKQAVYDEHIYAAVIVSFNATALLLHAVRNGDSANRPTEAAQFVTISARDQTTYSTYIEPALNTFECGFMGYFGRRWVEQLAEQNTSSQLLQTNARQAVNPAIGFDRLDLRPFSSAVAIPAVTVAWRITSNLAACCFLAFSYSLVSLTFQIPFNNTPARGFGSALNSNAYERGSFVFFWMLNWVGMAALEFPCENMAMLLGAPYSSIFPIVWVITNASTGFYALDLAPSFFRWGYARPLHRIVEALRTILFGTHSRIG</sequence>
<dbReference type="VEuPathDB" id="FungiDB:BO72DRAFT_465302"/>
<dbReference type="AlphaFoldDB" id="A0A8G1S114"/>
<dbReference type="Proteomes" id="UP000249789">
    <property type="component" value="Unassembled WGS sequence"/>
</dbReference>
<name>A0A8G1S114_9EURO</name>
<protein>
    <recommendedName>
        <fullName evidence="1">DUF3533 domain-containing protein</fullName>
    </recommendedName>
</protein>
<gene>
    <name evidence="2" type="ORF">BO72DRAFT_465302</name>
</gene>
<keyword evidence="3" id="KW-1185">Reference proteome</keyword>
<dbReference type="PANTHER" id="PTHR34814:SF1">
    <property type="entry name" value="NITROSOGUANIDINE RESISTANCE PROTEIN SNG1"/>
    <property type="match status" value="1"/>
</dbReference>
<proteinExistence type="predicted"/>
<evidence type="ECO:0000313" key="3">
    <source>
        <dbReference type="Proteomes" id="UP000249789"/>
    </source>
</evidence>
<dbReference type="GO" id="GO:0016020">
    <property type="term" value="C:membrane"/>
    <property type="evidence" value="ECO:0007669"/>
    <property type="project" value="TreeGrafter"/>
</dbReference>
<dbReference type="OrthoDB" id="2140105at2759"/>
<dbReference type="Pfam" id="PF12051">
    <property type="entry name" value="DUF3533"/>
    <property type="match status" value="1"/>
</dbReference>
<reference evidence="2 3" key="1">
    <citation type="submission" date="2018-02" db="EMBL/GenBank/DDBJ databases">
        <title>The genomes of Aspergillus section Nigri reveals drivers in fungal speciation.</title>
        <authorList>
            <consortium name="DOE Joint Genome Institute"/>
            <person name="Vesth T.C."/>
            <person name="Nybo J."/>
            <person name="Theobald S."/>
            <person name="Brandl J."/>
            <person name="Frisvad J.C."/>
            <person name="Nielsen K.F."/>
            <person name="Lyhne E.K."/>
            <person name="Kogle M.E."/>
            <person name="Kuo A."/>
            <person name="Riley R."/>
            <person name="Clum A."/>
            <person name="Nolan M."/>
            <person name="Lipzen A."/>
            <person name="Salamov A."/>
            <person name="Henrissat B."/>
            <person name="Wiebenga A."/>
            <person name="De vries R.P."/>
            <person name="Grigoriev I.V."/>
            <person name="Mortensen U.H."/>
            <person name="Andersen M.R."/>
            <person name="Baker S.E."/>
        </authorList>
    </citation>
    <scope>NUCLEOTIDE SEQUENCE [LARGE SCALE GENOMIC DNA]</scope>
    <source>
        <strain evidence="2 3">CBS 313.89</strain>
    </source>
</reference>
<feature type="domain" description="DUF3533" evidence="1">
    <location>
        <begin position="227"/>
        <end position="360"/>
    </location>
</feature>
<dbReference type="GeneID" id="63864032"/>
<dbReference type="InterPro" id="IPR053001">
    <property type="entry name" value="MNNG_permease-like"/>
</dbReference>
<dbReference type="RefSeq" id="XP_040805381.1">
    <property type="nucleotide sequence ID" value="XM_040946699.1"/>
</dbReference>
<evidence type="ECO:0000313" key="2">
    <source>
        <dbReference type="EMBL" id="RAK81371.1"/>
    </source>
</evidence>
<accession>A0A8G1S114</accession>
<dbReference type="InterPro" id="IPR022703">
    <property type="entry name" value="DUF3533"/>
</dbReference>
<organism evidence="2 3">
    <name type="scientific">Aspergillus fijiensis CBS 313.89</name>
    <dbReference type="NCBI Taxonomy" id="1448319"/>
    <lineage>
        <taxon>Eukaryota</taxon>
        <taxon>Fungi</taxon>
        <taxon>Dikarya</taxon>
        <taxon>Ascomycota</taxon>
        <taxon>Pezizomycotina</taxon>
        <taxon>Eurotiomycetes</taxon>
        <taxon>Eurotiomycetidae</taxon>
        <taxon>Eurotiales</taxon>
        <taxon>Aspergillaceae</taxon>
        <taxon>Aspergillus</taxon>
    </lineage>
</organism>